<dbReference type="EMBL" id="VIIS01000509">
    <property type="protein sequence ID" value="KAF0308181.1"/>
    <property type="molecule type" value="Genomic_DNA"/>
</dbReference>
<evidence type="ECO:0000256" key="13">
    <source>
        <dbReference type="SAM" id="MobiDB-lite"/>
    </source>
</evidence>
<sequence length="494" mass="53256">METPIFRTEEPLWFLETACCSQTQMGLSESTVWDLQSLMGARQMWTLGDAGMGPSEMPVWALRGAAALPTMQPPQWWPSSSTSAARLLLLLCCAVAAAVQCCQLLTLFNSEPVSLTVSFTPRADVALPSVTVCVAGYSIYDGSPLPDGNASLSEFLWNEAGNLSSSFQKCSPNCNLTEEIPYPGGSVQVPTGTWSSWIRDDTVCHSFVPNITWAQMPPGPAGELNIALRTKPRTTNVRYVYVVPGRPPLFSGFGVKDAEPDIPFRVLDGPPRFVFLSTSSHVHERPSLRRAPCNASEDYSYGVCLQSCYHDYWAAVRKCARPEMLAEFPELPECPFSQIGERLDFAEHAPSCGCLPACRLERLLVTENTVISKSPGLEDNFMLLSVSMSQIPQQVAREQLSYHAISLFSEMGGYISLLLGVSVVSVAELAAQGVGCAGYRARGKPEGRHDDDAVDAAAAADGAAITTPGAETGPGMETTRGARQGQERPGISTG</sequence>
<comment type="caution">
    <text evidence="14">The sequence shown here is derived from an EMBL/GenBank/DDBJ whole genome shotgun (WGS) entry which is preliminary data.</text>
</comment>
<dbReference type="AlphaFoldDB" id="A0A6A4X1D3"/>
<evidence type="ECO:0000256" key="9">
    <source>
        <dbReference type="ARBA" id="ARBA00023136"/>
    </source>
</evidence>
<evidence type="ECO:0000256" key="3">
    <source>
        <dbReference type="ARBA" id="ARBA00022448"/>
    </source>
</evidence>
<dbReference type="GO" id="GO:0015280">
    <property type="term" value="F:ligand-gated sodium channel activity"/>
    <property type="evidence" value="ECO:0007669"/>
    <property type="project" value="TreeGrafter"/>
</dbReference>
<dbReference type="PANTHER" id="PTHR11690">
    <property type="entry name" value="AMILORIDE-SENSITIVE SODIUM CHANNEL-RELATED"/>
    <property type="match status" value="1"/>
</dbReference>
<evidence type="ECO:0000256" key="7">
    <source>
        <dbReference type="ARBA" id="ARBA00023053"/>
    </source>
</evidence>
<name>A0A6A4X1D3_AMPAM</name>
<reference evidence="14 15" key="1">
    <citation type="submission" date="2019-07" db="EMBL/GenBank/DDBJ databases">
        <title>Draft genome assembly of a fouling barnacle, Amphibalanus amphitrite (Darwin, 1854): The first reference genome for Thecostraca.</title>
        <authorList>
            <person name="Kim W."/>
        </authorList>
    </citation>
    <scope>NUCLEOTIDE SEQUENCE [LARGE SCALE GENOMIC DNA]</scope>
    <source>
        <strain evidence="14">SNU_AA5</strain>
        <tissue evidence="14">Soma without cirri and trophi</tissue>
    </source>
</reference>
<protein>
    <submittedName>
        <fullName evidence="14">Uncharacterized protein</fullName>
    </submittedName>
</protein>
<keyword evidence="5 12" id="KW-0812">Transmembrane</keyword>
<evidence type="ECO:0000313" key="15">
    <source>
        <dbReference type="Proteomes" id="UP000440578"/>
    </source>
</evidence>
<comment type="similarity">
    <text evidence="2 12">Belongs to the amiloride-sensitive sodium channel (TC 1.A.6) family.</text>
</comment>
<evidence type="ECO:0000256" key="6">
    <source>
        <dbReference type="ARBA" id="ARBA00022989"/>
    </source>
</evidence>
<evidence type="ECO:0000256" key="1">
    <source>
        <dbReference type="ARBA" id="ARBA00004141"/>
    </source>
</evidence>
<dbReference type="InterPro" id="IPR001873">
    <property type="entry name" value="ENaC"/>
</dbReference>
<keyword evidence="9" id="KW-0472">Membrane</keyword>
<keyword evidence="8 12" id="KW-0406">Ion transport</keyword>
<organism evidence="14 15">
    <name type="scientific">Amphibalanus amphitrite</name>
    <name type="common">Striped barnacle</name>
    <name type="synonym">Balanus amphitrite</name>
    <dbReference type="NCBI Taxonomy" id="1232801"/>
    <lineage>
        <taxon>Eukaryota</taxon>
        <taxon>Metazoa</taxon>
        <taxon>Ecdysozoa</taxon>
        <taxon>Arthropoda</taxon>
        <taxon>Crustacea</taxon>
        <taxon>Multicrustacea</taxon>
        <taxon>Cirripedia</taxon>
        <taxon>Thoracica</taxon>
        <taxon>Thoracicalcarea</taxon>
        <taxon>Balanomorpha</taxon>
        <taxon>Balanoidea</taxon>
        <taxon>Balanidae</taxon>
        <taxon>Amphibalaninae</taxon>
        <taxon>Amphibalanus</taxon>
    </lineage>
</organism>
<dbReference type="Gene3D" id="1.10.287.770">
    <property type="entry name" value="YojJ-like"/>
    <property type="match status" value="1"/>
</dbReference>
<dbReference type="Pfam" id="PF00858">
    <property type="entry name" value="ASC"/>
    <property type="match status" value="1"/>
</dbReference>
<keyword evidence="11 12" id="KW-0407">Ion channel</keyword>
<evidence type="ECO:0000256" key="5">
    <source>
        <dbReference type="ARBA" id="ARBA00022692"/>
    </source>
</evidence>
<evidence type="ECO:0000313" key="14">
    <source>
        <dbReference type="EMBL" id="KAF0308181.1"/>
    </source>
</evidence>
<evidence type="ECO:0000256" key="12">
    <source>
        <dbReference type="RuleBase" id="RU000679"/>
    </source>
</evidence>
<gene>
    <name evidence="14" type="ORF">FJT64_020597</name>
</gene>
<evidence type="ECO:0000256" key="4">
    <source>
        <dbReference type="ARBA" id="ARBA00022461"/>
    </source>
</evidence>
<keyword evidence="6" id="KW-1133">Transmembrane helix</keyword>
<keyword evidence="10 12" id="KW-0739">Sodium transport</keyword>
<dbReference type="PANTHER" id="PTHR11690:SF300">
    <property type="entry name" value="PICKPOCKET PROTEIN 19"/>
    <property type="match status" value="1"/>
</dbReference>
<keyword evidence="7" id="KW-0915">Sodium</keyword>
<proteinExistence type="inferred from homology"/>
<feature type="region of interest" description="Disordered" evidence="13">
    <location>
        <begin position="457"/>
        <end position="494"/>
    </location>
</feature>
<dbReference type="GO" id="GO:0005886">
    <property type="term" value="C:plasma membrane"/>
    <property type="evidence" value="ECO:0007669"/>
    <property type="project" value="TreeGrafter"/>
</dbReference>
<keyword evidence="4 12" id="KW-0894">Sodium channel</keyword>
<dbReference type="Proteomes" id="UP000440578">
    <property type="component" value="Unassembled WGS sequence"/>
</dbReference>
<evidence type="ECO:0000256" key="2">
    <source>
        <dbReference type="ARBA" id="ARBA00007193"/>
    </source>
</evidence>
<evidence type="ECO:0000256" key="10">
    <source>
        <dbReference type="ARBA" id="ARBA00023201"/>
    </source>
</evidence>
<evidence type="ECO:0000256" key="11">
    <source>
        <dbReference type="ARBA" id="ARBA00023303"/>
    </source>
</evidence>
<comment type="subcellular location">
    <subcellularLocation>
        <location evidence="1">Membrane</location>
        <topology evidence="1">Multi-pass membrane protein</topology>
    </subcellularLocation>
</comment>
<keyword evidence="3 12" id="KW-0813">Transport</keyword>
<accession>A0A6A4X1D3</accession>
<evidence type="ECO:0000256" key="8">
    <source>
        <dbReference type="ARBA" id="ARBA00023065"/>
    </source>
</evidence>
<keyword evidence="15" id="KW-1185">Reference proteome</keyword>